<keyword evidence="11" id="KW-0121">Carboxypeptidase</keyword>
<organism evidence="15">
    <name type="scientific">Soboliphyme baturini</name>
    <dbReference type="NCBI Taxonomy" id="241478"/>
    <lineage>
        <taxon>Eukaryota</taxon>
        <taxon>Metazoa</taxon>
        <taxon>Ecdysozoa</taxon>
        <taxon>Nematoda</taxon>
        <taxon>Enoplea</taxon>
        <taxon>Dorylaimia</taxon>
        <taxon>Dioctophymatida</taxon>
        <taxon>Dioctophymatoidea</taxon>
        <taxon>Soboliphymatidae</taxon>
        <taxon>Soboliphyme</taxon>
    </lineage>
</organism>
<feature type="glycosylation site" description="N-linked (GlcNAc...) asparagine" evidence="8">
    <location>
        <position position="161"/>
    </location>
</feature>
<dbReference type="OrthoDB" id="10029630at2759"/>
<keyword evidence="14" id="KW-1185">Reference proteome</keyword>
<dbReference type="EC" id="3.4.-.-" evidence="11"/>
<feature type="glycosylation site" description="N-linked (GlcNAc...) (complex) asparagine" evidence="5">
    <location>
        <position position="142"/>
    </location>
</feature>
<evidence type="ECO:0000256" key="9">
    <source>
        <dbReference type="PIRSR" id="PIRSR601548-9"/>
    </source>
</evidence>
<keyword evidence="11" id="KW-0862">Zinc</keyword>
<evidence type="ECO:0000313" key="14">
    <source>
        <dbReference type="Proteomes" id="UP000270296"/>
    </source>
</evidence>
<keyword evidence="11" id="KW-0378">Hydrolase</keyword>
<keyword evidence="11" id="KW-0479">Metal-binding</keyword>
<dbReference type="InterPro" id="IPR001548">
    <property type="entry name" value="Peptidase_M2"/>
</dbReference>
<feature type="active site" description="Proton acceptor 2" evidence="9">
    <location>
        <position position="388"/>
    </location>
</feature>
<dbReference type="WBParaSite" id="SBAD_0000350301-mRNA-1">
    <property type="protein sequence ID" value="SBAD_0000350301-mRNA-1"/>
    <property type="gene ID" value="SBAD_0000350301"/>
</dbReference>
<evidence type="ECO:0000256" key="10">
    <source>
        <dbReference type="PROSITE-ProRule" id="PRU01355"/>
    </source>
</evidence>
<dbReference type="PRINTS" id="PR00791">
    <property type="entry name" value="PEPDIPTASEA"/>
</dbReference>
<dbReference type="PANTHER" id="PTHR10514">
    <property type="entry name" value="ANGIOTENSIN-CONVERTING ENZYME"/>
    <property type="match status" value="1"/>
</dbReference>
<dbReference type="Pfam" id="PF01401">
    <property type="entry name" value="Peptidase_M2"/>
    <property type="match status" value="2"/>
</dbReference>
<evidence type="ECO:0000256" key="6">
    <source>
        <dbReference type="PIRSR" id="PIRSR601548-2"/>
    </source>
</evidence>
<keyword evidence="3 7" id="KW-1015">Disulfide bond</keyword>
<evidence type="ECO:0000313" key="13">
    <source>
        <dbReference type="EMBL" id="VDP00880.1"/>
    </source>
</evidence>
<dbReference type="GO" id="GO:0008241">
    <property type="term" value="F:peptidyl-dipeptidase activity"/>
    <property type="evidence" value="ECO:0007669"/>
    <property type="project" value="InterPro"/>
</dbReference>
<dbReference type="SUPFAM" id="SSF55486">
    <property type="entry name" value="Metalloproteases ('zincins'), catalytic domain"/>
    <property type="match status" value="1"/>
</dbReference>
<gene>
    <name evidence="13" type="ORF">SBAD_LOCUS3349</name>
</gene>
<feature type="disulfide bond" evidence="7 10">
    <location>
        <begin position="204"/>
        <end position="212"/>
    </location>
</feature>
<dbReference type="EMBL" id="UZAM01007703">
    <property type="protein sequence ID" value="VDP00880.1"/>
    <property type="molecule type" value="Genomic_DNA"/>
</dbReference>
<evidence type="ECO:0000313" key="15">
    <source>
        <dbReference type="WBParaSite" id="SBAD_0000350301-mRNA-1"/>
    </source>
</evidence>
<comment type="cofactor">
    <cofactor evidence="11">
        <name>Zn(2+)</name>
        <dbReference type="ChEBI" id="CHEBI:29105"/>
    </cofactor>
    <text evidence="11">Binds 2 Zn(2+) ions per subunit.</text>
</comment>
<evidence type="ECO:0000256" key="2">
    <source>
        <dbReference type="ARBA" id="ARBA00022729"/>
    </source>
</evidence>
<evidence type="ECO:0000256" key="7">
    <source>
        <dbReference type="PIRSR" id="PIRSR601548-4"/>
    </source>
</evidence>
<dbReference type="GO" id="GO:0006508">
    <property type="term" value="P:proteolysis"/>
    <property type="evidence" value="ECO:0007669"/>
    <property type="project" value="UniProtKB-KW"/>
</dbReference>
<evidence type="ECO:0000256" key="1">
    <source>
        <dbReference type="ARBA" id="ARBA00008139"/>
    </source>
</evidence>
<evidence type="ECO:0000256" key="5">
    <source>
        <dbReference type="PIRSR" id="PIRSR601548-10"/>
    </source>
</evidence>
<feature type="glycosylation site" description="N-linked (GlcNAc...) (complex) asparagine" evidence="5">
    <location>
        <position position="161"/>
    </location>
</feature>
<feature type="region of interest" description="Disordered" evidence="12">
    <location>
        <begin position="1"/>
        <end position="60"/>
    </location>
</feature>
<evidence type="ECO:0000256" key="11">
    <source>
        <dbReference type="RuleBase" id="RU361144"/>
    </source>
</evidence>
<keyword evidence="11" id="KW-0482">Metalloprotease</keyword>
<protein>
    <recommendedName>
        <fullName evidence="11">Angiotensin-converting enzyme</fullName>
        <ecNumber evidence="11">3.4.-.-</ecNumber>
    </recommendedName>
</protein>
<dbReference type="GO" id="GO:0004180">
    <property type="term" value="F:carboxypeptidase activity"/>
    <property type="evidence" value="ECO:0007669"/>
    <property type="project" value="UniProtKB-KW"/>
</dbReference>
<feature type="disulfide bond" evidence="7">
    <location>
        <begin position="362"/>
        <end position="374"/>
    </location>
</feature>
<evidence type="ECO:0000256" key="4">
    <source>
        <dbReference type="ARBA" id="ARBA00023180"/>
    </source>
</evidence>
<feature type="compositionally biased region" description="Polar residues" evidence="12">
    <location>
        <begin position="21"/>
        <end position="32"/>
    </location>
</feature>
<dbReference type="GO" id="GO:0008237">
    <property type="term" value="F:metallopeptidase activity"/>
    <property type="evidence" value="ECO:0007669"/>
    <property type="project" value="UniProtKB-KW"/>
</dbReference>
<feature type="compositionally biased region" description="Polar residues" evidence="12">
    <location>
        <begin position="45"/>
        <end position="60"/>
    </location>
</feature>
<keyword evidence="4 5" id="KW-0325">Glycoprotein</keyword>
<reference evidence="15" key="1">
    <citation type="submission" date="2016-06" db="UniProtKB">
        <authorList>
            <consortium name="WormBaseParasite"/>
        </authorList>
    </citation>
    <scope>IDENTIFICATION</scope>
</reference>
<dbReference type="PROSITE" id="PS52011">
    <property type="entry name" value="PEPTIDASE_M2"/>
    <property type="match status" value="1"/>
</dbReference>
<name>A0A183IIA4_9BILA</name>
<feature type="binding site" evidence="6">
    <location>
        <position position="279"/>
    </location>
    <ligand>
        <name>chloride</name>
        <dbReference type="ChEBI" id="CHEBI:17996"/>
        <label>1</label>
    </ligand>
</feature>
<sequence length="671" mass="75641">MATAVSAVADPLDKKPPPPASFQSQSTINKLLNQLIGGGGDPPHTETNGTNATPKSESAQSTVLGGILPSDVVPLLMSISTLLPAGTDSINDMPTITDFVDRYSEGSRWVQYASTTAAWNYLTNITQHNQDVINQANELEVNYTKAAAEVAKRINIGVIANDTLRRLITKATDEGIYALREEELNELKSNQRKINVIFFSTSVCEPGRPPPCSLFHTPEIVNVMATSTDYNQLYHLWTGWNNLIGPAIQQYYLNVVQLTNKAALLNGLNSGADIWYGKYEVSGIDSFKTMYEDVKPLYMQLYTYLRRELHLRYPTHVPTKGMIPAHLFGEISAKHWSNLYESTKPFPEERTVDYMELQTKACVSVTVRNLLKVCSRVSIEDVIVAHRELTSVYYSYSYRNLPVPFREATNPAFSSALAEAVALMATVPTYLQTLGVPISDENDKQSINKLYALAMRIVPFIPYALLTDIWREKIFREQLPRERLNDEWWELRNSYQGVAPPAPRSITDFDAGADYEIAHNMPYLGNLISYIVRFQFLKSLCNASGYQGPLSKCNIYNSAEAGTKLRTIMKFGSKYKWTYVMQIMFGTEEISSRGLMEYFQPLHDWLAAKNRETDEYVGWDTDYEVYSGNVSYIPTVKEDSIESWTNSKNQGYMGKFSFSFNSEVKGISAND</sequence>
<reference evidence="13 14" key="2">
    <citation type="submission" date="2018-11" db="EMBL/GenBank/DDBJ databases">
        <authorList>
            <consortium name="Pathogen Informatics"/>
        </authorList>
    </citation>
    <scope>NUCLEOTIDE SEQUENCE [LARGE SCALE GENOMIC DNA]</scope>
</reference>
<feature type="disulfide bond" evidence="7">
    <location>
        <begin position="541"/>
        <end position="553"/>
    </location>
</feature>
<accession>A0A183IIA4</accession>
<evidence type="ECO:0000256" key="8">
    <source>
        <dbReference type="PIRSR" id="PIRSR601548-5"/>
    </source>
</evidence>
<dbReference type="AlphaFoldDB" id="A0A183IIA4"/>
<feature type="glycosylation site" description="N-linked (GlcNAc...) asparagine" evidence="5">
    <location>
        <position position="124"/>
    </location>
</feature>
<keyword evidence="11" id="KW-0645">Protease</keyword>
<comment type="caution">
    <text evidence="10">Lacks conserved residue(s) required for the propagation of feature annotation.</text>
</comment>
<evidence type="ECO:0000256" key="3">
    <source>
        <dbReference type="ARBA" id="ARBA00023157"/>
    </source>
</evidence>
<dbReference type="GO" id="GO:0016020">
    <property type="term" value="C:membrane"/>
    <property type="evidence" value="ECO:0007669"/>
    <property type="project" value="InterPro"/>
</dbReference>
<dbReference type="CDD" id="cd06461">
    <property type="entry name" value="M2_ACE"/>
    <property type="match status" value="1"/>
</dbReference>
<dbReference type="Proteomes" id="UP000270296">
    <property type="component" value="Unassembled WGS sequence"/>
</dbReference>
<proteinExistence type="inferred from homology"/>
<evidence type="ECO:0000256" key="12">
    <source>
        <dbReference type="SAM" id="MobiDB-lite"/>
    </source>
</evidence>
<dbReference type="GO" id="GO:0046872">
    <property type="term" value="F:metal ion binding"/>
    <property type="evidence" value="ECO:0007669"/>
    <property type="project" value="UniProtKB-KW"/>
</dbReference>
<keyword evidence="2" id="KW-0732">Signal</keyword>
<comment type="similarity">
    <text evidence="1 10 11">Belongs to the peptidase M2 family.</text>
</comment>
<dbReference type="PANTHER" id="PTHR10514:SF27">
    <property type="entry name" value="ANGIOTENSIN-CONVERTING ENZYME"/>
    <property type="match status" value="1"/>
</dbReference>